<organism evidence="1 2">
    <name type="scientific">Candidatus Nomurabacteria bacterium GW2011_GWE1_35_16</name>
    <dbReference type="NCBI Taxonomy" id="1618761"/>
    <lineage>
        <taxon>Bacteria</taxon>
        <taxon>Candidatus Nomuraibacteriota</taxon>
    </lineage>
</organism>
<reference evidence="1 2" key="1">
    <citation type="journal article" date="2015" name="Nature">
        <title>rRNA introns, odd ribosomes, and small enigmatic genomes across a large radiation of phyla.</title>
        <authorList>
            <person name="Brown C.T."/>
            <person name="Hug L.A."/>
            <person name="Thomas B.C."/>
            <person name="Sharon I."/>
            <person name="Castelle C.J."/>
            <person name="Singh A."/>
            <person name="Wilkins M.J."/>
            <person name="Williams K.H."/>
            <person name="Banfield J.F."/>
        </authorList>
    </citation>
    <scope>NUCLEOTIDE SEQUENCE [LARGE SCALE GENOMIC DNA]</scope>
</reference>
<dbReference type="Proteomes" id="UP000034952">
    <property type="component" value="Unassembled WGS sequence"/>
</dbReference>
<proteinExistence type="predicted"/>
<comment type="caution">
    <text evidence="1">The sequence shown here is derived from an EMBL/GenBank/DDBJ whole genome shotgun (WGS) entry which is preliminary data.</text>
</comment>
<gene>
    <name evidence="1" type="ORF">UR64_C0004G0041</name>
</gene>
<dbReference type="AlphaFoldDB" id="A0A0G0DUH7"/>
<evidence type="ECO:0000313" key="1">
    <source>
        <dbReference type="EMBL" id="KKP66660.1"/>
    </source>
</evidence>
<name>A0A0G0DUH7_9BACT</name>
<accession>A0A0G0DUH7</accession>
<sequence>MKQKTIVLIILIFVATASSFGVLASDGYLSKKKEESKVLSTTQQALPASVVLAKENTTAKKPTVTKQATTVKKGPVKKAVVKKKPVVKKKKVNLNPPVFTPATAPYSAKKR</sequence>
<dbReference type="EMBL" id="LBPY01000004">
    <property type="protein sequence ID" value="KKP66660.1"/>
    <property type="molecule type" value="Genomic_DNA"/>
</dbReference>
<evidence type="ECO:0000313" key="2">
    <source>
        <dbReference type="Proteomes" id="UP000034952"/>
    </source>
</evidence>
<protein>
    <submittedName>
        <fullName evidence="1">Uncharacterized protein</fullName>
    </submittedName>
</protein>